<organism evidence="1 2">
    <name type="scientific">Bradyrhizobium lablabi</name>
    <dbReference type="NCBI Taxonomy" id="722472"/>
    <lineage>
        <taxon>Bacteria</taxon>
        <taxon>Pseudomonadati</taxon>
        <taxon>Pseudomonadota</taxon>
        <taxon>Alphaproteobacteria</taxon>
        <taxon>Hyphomicrobiales</taxon>
        <taxon>Nitrobacteraceae</taxon>
        <taxon>Bradyrhizobium</taxon>
    </lineage>
</organism>
<accession>A0A1M7KKT8</accession>
<name>A0A1M7KKT8_9BRAD</name>
<dbReference type="RefSeq" id="WP_074814750.1">
    <property type="nucleotide sequence ID" value="NZ_FNTI01000001.1"/>
</dbReference>
<evidence type="ECO:0000313" key="1">
    <source>
        <dbReference type="EMBL" id="SEB96594.1"/>
    </source>
</evidence>
<evidence type="ECO:0000313" key="2">
    <source>
        <dbReference type="Proteomes" id="UP000183208"/>
    </source>
</evidence>
<dbReference type="Gene3D" id="3.30.70.100">
    <property type="match status" value="1"/>
</dbReference>
<proteinExistence type="predicted"/>
<dbReference type="SUPFAM" id="SSF54909">
    <property type="entry name" value="Dimeric alpha+beta barrel"/>
    <property type="match status" value="1"/>
</dbReference>
<dbReference type="Proteomes" id="UP000183208">
    <property type="component" value="Unassembled WGS sequence"/>
</dbReference>
<dbReference type="AlphaFoldDB" id="A0A1M7KKT8"/>
<dbReference type="InterPro" id="IPR011008">
    <property type="entry name" value="Dimeric_a/b-barrel"/>
</dbReference>
<evidence type="ECO:0008006" key="3">
    <source>
        <dbReference type="Google" id="ProtNLM"/>
    </source>
</evidence>
<gene>
    <name evidence="1" type="ORF">SAMN05444171_0339</name>
</gene>
<protein>
    <recommendedName>
        <fullName evidence="3">EthD domain-containing protein</fullName>
    </recommendedName>
</protein>
<reference evidence="1 2" key="1">
    <citation type="submission" date="2016-10" db="EMBL/GenBank/DDBJ databases">
        <authorList>
            <person name="de Groot N.N."/>
        </authorList>
    </citation>
    <scope>NUCLEOTIDE SEQUENCE [LARGE SCALE GENOMIC DNA]</scope>
    <source>
        <strain evidence="1 2">GAS522</strain>
    </source>
</reference>
<dbReference type="EMBL" id="FNTI01000001">
    <property type="protein sequence ID" value="SEB96594.1"/>
    <property type="molecule type" value="Genomic_DNA"/>
</dbReference>
<dbReference type="OrthoDB" id="7272296at2"/>
<sequence length="105" mass="12018">MPAAFFIVRATVPDPAKRGAFDAWYSREHVPDAVKSFGATKAWRYWSLTEPSLHHAMYQFPDQAALDRAMAGPHLDRLIADFNRDWPDVTRTREMLVLAEEFVPA</sequence>